<dbReference type="GO" id="GO:0016226">
    <property type="term" value="P:iron-sulfur cluster assembly"/>
    <property type="evidence" value="ECO:0007669"/>
    <property type="project" value="InterPro"/>
</dbReference>
<dbReference type="PROSITE" id="PS00297">
    <property type="entry name" value="HSP70_1"/>
    <property type="match status" value="1"/>
</dbReference>
<dbReference type="SUPFAM" id="SSF100920">
    <property type="entry name" value="Heat shock protein 70kD (HSP70), peptide-binding domain"/>
    <property type="match status" value="1"/>
</dbReference>
<gene>
    <name evidence="6" type="ORF">SAMN06297358_1945</name>
</gene>
<dbReference type="InterPro" id="IPR013126">
    <property type="entry name" value="Hsp_70_fam"/>
</dbReference>
<keyword evidence="7" id="KW-1185">Reference proteome</keyword>
<evidence type="ECO:0000313" key="7">
    <source>
        <dbReference type="Proteomes" id="UP000219281"/>
    </source>
</evidence>
<proteinExistence type="inferred from homology"/>
<dbReference type="Proteomes" id="UP000219281">
    <property type="component" value="Unassembled WGS sequence"/>
</dbReference>
<reference evidence="7" key="1">
    <citation type="submission" date="2017-09" db="EMBL/GenBank/DDBJ databases">
        <authorList>
            <person name="Varghese N."/>
            <person name="Submissions S."/>
        </authorList>
    </citation>
    <scope>NUCLEOTIDE SEQUENCE [LARGE SCALE GENOMIC DNA]</scope>
    <source>
        <strain evidence="7">CGMCC 1.12803</strain>
    </source>
</reference>
<dbReference type="InterPro" id="IPR029047">
    <property type="entry name" value="HSP70_peptide-bd_sf"/>
</dbReference>
<dbReference type="NCBIfam" id="TIGR01991">
    <property type="entry name" value="HscA"/>
    <property type="match status" value="1"/>
</dbReference>
<evidence type="ECO:0000256" key="3">
    <source>
        <dbReference type="ARBA" id="ARBA00022840"/>
    </source>
</evidence>
<keyword evidence="3 5" id="KW-0067">ATP-binding</keyword>
<evidence type="ECO:0000256" key="1">
    <source>
        <dbReference type="ARBA" id="ARBA00007381"/>
    </source>
</evidence>
<dbReference type="AlphaFoldDB" id="A0A285ZZA5"/>
<keyword evidence="4" id="KW-0143">Chaperone</keyword>
<dbReference type="InterPro" id="IPR029048">
    <property type="entry name" value="HSP70_C_sf"/>
</dbReference>
<organism evidence="6 7">
    <name type="scientific">Pedobacter xixiisoli</name>
    <dbReference type="NCBI Taxonomy" id="1476464"/>
    <lineage>
        <taxon>Bacteria</taxon>
        <taxon>Pseudomonadati</taxon>
        <taxon>Bacteroidota</taxon>
        <taxon>Sphingobacteriia</taxon>
        <taxon>Sphingobacteriales</taxon>
        <taxon>Sphingobacteriaceae</taxon>
        <taxon>Pedobacter</taxon>
    </lineage>
</organism>
<evidence type="ECO:0000256" key="4">
    <source>
        <dbReference type="ARBA" id="ARBA00023186"/>
    </source>
</evidence>
<dbReference type="EMBL" id="OCMT01000002">
    <property type="protein sequence ID" value="SOD14978.1"/>
    <property type="molecule type" value="Genomic_DNA"/>
</dbReference>
<dbReference type="NCBIfam" id="NF001413">
    <property type="entry name" value="PRK00290.1"/>
    <property type="match status" value="1"/>
</dbReference>
<dbReference type="InterPro" id="IPR043129">
    <property type="entry name" value="ATPase_NBD"/>
</dbReference>
<evidence type="ECO:0000313" key="6">
    <source>
        <dbReference type="EMBL" id="SOD14978.1"/>
    </source>
</evidence>
<dbReference type="SUPFAM" id="SSF100934">
    <property type="entry name" value="Heat shock protein 70kD (HSP70), C-terminal subdomain"/>
    <property type="match status" value="1"/>
</dbReference>
<dbReference type="SUPFAM" id="SSF53067">
    <property type="entry name" value="Actin-like ATPase domain"/>
    <property type="match status" value="2"/>
</dbReference>
<name>A0A285ZZA5_9SPHI</name>
<dbReference type="PROSITE" id="PS00329">
    <property type="entry name" value="HSP70_2"/>
    <property type="match status" value="1"/>
</dbReference>
<dbReference type="Gene3D" id="1.20.1270.10">
    <property type="match status" value="1"/>
</dbReference>
<dbReference type="Pfam" id="PF00012">
    <property type="entry name" value="HSP70"/>
    <property type="match status" value="1"/>
</dbReference>
<dbReference type="PRINTS" id="PR00301">
    <property type="entry name" value="HEATSHOCK70"/>
</dbReference>
<dbReference type="GO" id="GO:0005524">
    <property type="term" value="F:ATP binding"/>
    <property type="evidence" value="ECO:0007669"/>
    <property type="project" value="UniProtKB-KW"/>
</dbReference>
<protein>
    <submittedName>
        <fullName evidence="6">Molecular chaperone HscA</fullName>
    </submittedName>
</protein>
<dbReference type="OrthoDB" id="9766019at2"/>
<dbReference type="Gene3D" id="3.90.640.10">
    <property type="entry name" value="Actin, Chain A, domain 4"/>
    <property type="match status" value="1"/>
</dbReference>
<dbReference type="RefSeq" id="WP_097131344.1">
    <property type="nucleotide sequence ID" value="NZ_OCMT01000002.1"/>
</dbReference>
<accession>A0A285ZZA5</accession>
<dbReference type="GO" id="GO:0051082">
    <property type="term" value="F:unfolded protein binding"/>
    <property type="evidence" value="ECO:0007669"/>
    <property type="project" value="InterPro"/>
</dbReference>
<dbReference type="InterPro" id="IPR010236">
    <property type="entry name" value="ISC_FeS_clus_asmbl_HscA"/>
</dbReference>
<dbReference type="Gene3D" id="2.60.34.10">
    <property type="entry name" value="Substrate Binding Domain Of DNAk, Chain A, domain 1"/>
    <property type="match status" value="1"/>
</dbReference>
<evidence type="ECO:0000256" key="5">
    <source>
        <dbReference type="RuleBase" id="RU003322"/>
    </source>
</evidence>
<dbReference type="GO" id="GO:0016887">
    <property type="term" value="F:ATP hydrolysis activity"/>
    <property type="evidence" value="ECO:0007669"/>
    <property type="project" value="InterPro"/>
</dbReference>
<dbReference type="Gene3D" id="3.30.420.40">
    <property type="match status" value="2"/>
</dbReference>
<comment type="similarity">
    <text evidence="1 5">Belongs to the heat shock protein 70 family.</text>
</comment>
<dbReference type="FunFam" id="3.30.420.40:FF:000020">
    <property type="entry name" value="Chaperone protein HscA homolog"/>
    <property type="match status" value="1"/>
</dbReference>
<evidence type="ECO:0000256" key="2">
    <source>
        <dbReference type="ARBA" id="ARBA00022741"/>
    </source>
</evidence>
<sequence>MAKISINLATGSLQKEEIIVGIDLGTTNSLVAFINPEQQPQVINDAGKGVLVPSVVHFNEHGDAEVGNEAKAYLTTDPSNTIFSVKRLLGRSYKDVAEHSDIFSYKVIDDDSDALVKIKAGDRFYTPIELSAEILKELKARAEHALKTPVNRAVITVPAYFNDSQRQATRDAGKLAGLDVLRIVNEPTAASLAYGLGLDPSQQKTIAVYDLGGGTFDVSILQIQNGIFEVLSTNGNTFLGGDDFDRAIFNYWIEKNQLDAASVAKDNVLTQSLRLQAEAAKKALTTQNLYNEKLGEIWCTLDKETFESLIAAKVQETIEACKSALKDAELSIADIDEVVLVGGSTRTPYVKKAVSEFFGKTPQDNINPDEVVALGAAVQADILAGNRSDILLLDVTPLSLGIETMGGLMDVIIARNSKVPTKAGRQYTTSVDGQVNMKISVYQGERDLVKENRKLAEFDLKGIPAMPAGLPKVDINFLLNADGILTVQAIELRSGVKQEIEVKPSYGLSDDTVEKMLIDSITNAKSDVEQRMLIEARSEGEQLVYTAERFIEKHKDLLTKTEVTDTQKHIDSLKEALGSGDKDIILKKTDELNEFTRPFAERVMDTAIGQAMKGKKIDE</sequence>
<keyword evidence="2 5" id="KW-0547">Nucleotide-binding</keyword>
<dbReference type="NCBIfam" id="NF003520">
    <property type="entry name" value="PRK05183.1"/>
    <property type="match status" value="1"/>
</dbReference>
<dbReference type="FunFam" id="3.30.420.40:FF:000046">
    <property type="entry name" value="Chaperone protein HscA"/>
    <property type="match status" value="1"/>
</dbReference>
<dbReference type="GO" id="GO:0140662">
    <property type="term" value="F:ATP-dependent protein folding chaperone"/>
    <property type="evidence" value="ECO:0007669"/>
    <property type="project" value="InterPro"/>
</dbReference>
<dbReference type="InterPro" id="IPR018181">
    <property type="entry name" value="Heat_shock_70_CS"/>
</dbReference>
<dbReference type="PANTHER" id="PTHR19375">
    <property type="entry name" value="HEAT SHOCK PROTEIN 70KDA"/>
    <property type="match status" value="1"/>
</dbReference>